<evidence type="ECO:0000259" key="17">
    <source>
        <dbReference type="PROSITE" id="PS51977"/>
    </source>
</evidence>
<evidence type="ECO:0000256" key="6">
    <source>
        <dbReference type="ARBA" id="ARBA00022737"/>
    </source>
</evidence>
<dbReference type="GO" id="GO:1990404">
    <property type="term" value="F:NAD+-protein mono-ADP-ribosyltransferase activity"/>
    <property type="evidence" value="ECO:0007669"/>
    <property type="project" value="TreeGrafter"/>
</dbReference>
<evidence type="ECO:0000259" key="15">
    <source>
        <dbReference type="PROSITE" id="PS51059"/>
    </source>
</evidence>
<evidence type="ECO:0000313" key="19">
    <source>
        <dbReference type="Proteomes" id="UP001374579"/>
    </source>
</evidence>
<feature type="domain" description="WGR" evidence="17">
    <location>
        <begin position="64"/>
        <end position="156"/>
    </location>
</feature>
<evidence type="ECO:0000256" key="3">
    <source>
        <dbReference type="ARBA" id="ARBA00022679"/>
    </source>
</evidence>
<dbReference type="SUPFAM" id="SSF142921">
    <property type="entry name" value="WGR domain-like"/>
    <property type="match status" value="1"/>
</dbReference>
<keyword evidence="3 13" id="KW-0808">Transferase</keyword>
<evidence type="ECO:0000256" key="11">
    <source>
        <dbReference type="ARBA" id="ARBA00023242"/>
    </source>
</evidence>
<evidence type="ECO:0000256" key="9">
    <source>
        <dbReference type="ARBA" id="ARBA00023027"/>
    </source>
</evidence>
<evidence type="ECO:0000259" key="16">
    <source>
        <dbReference type="PROSITE" id="PS51060"/>
    </source>
</evidence>
<dbReference type="GO" id="GO:0070212">
    <property type="term" value="P:protein poly-ADP-ribosylation"/>
    <property type="evidence" value="ECO:0007669"/>
    <property type="project" value="TreeGrafter"/>
</dbReference>
<dbReference type="AlphaFoldDB" id="A0AAN9GBP2"/>
<dbReference type="CDD" id="cd08002">
    <property type="entry name" value="WGR_PARP3_like"/>
    <property type="match status" value="1"/>
</dbReference>
<dbReference type="InterPro" id="IPR036616">
    <property type="entry name" value="Poly(ADP-ribose)pol_reg_dom_sf"/>
</dbReference>
<evidence type="ECO:0000256" key="4">
    <source>
        <dbReference type="ARBA" id="ARBA00022695"/>
    </source>
</evidence>
<dbReference type="Gene3D" id="2.20.140.10">
    <property type="entry name" value="WGR domain"/>
    <property type="match status" value="1"/>
</dbReference>
<feature type="domain" description="PARP catalytic" evidence="15">
    <location>
        <begin position="317"/>
        <end position="534"/>
    </location>
</feature>
<gene>
    <name evidence="18" type="ORF">V1264_020567</name>
</gene>
<dbReference type="FunFam" id="1.20.142.10:FF:000001">
    <property type="entry name" value="Poly [ADP-ribose] polymerase"/>
    <property type="match status" value="1"/>
</dbReference>
<comment type="subcellular location">
    <subcellularLocation>
        <location evidence="1">Nucleus</location>
    </subcellularLocation>
</comment>
<dbReference type="GO" id="GO:0035861">
    <property type="term" value="C:site of double-strand break"/>
    <property type="evidence" value="ECO:0007669"/>
    <property type="project" value="TreeGrafter"/>
</dbReference>
<dbReference type="GO" id="GO:0003950">
    <property type="term" value="F:NAD+ poly-ADP-ribosyltransferase activity"/>
    <property type="evidence" value="ECO:0007669"/>
    <property type="project" value="UniProtKB-UniRule"/>
</dbReference>
<accession>A0AAN9GBP2</accession>
<dbReference type="InterPro" id="IPR050800">
    <property type="entry name" value="ARTD/PARP"/>
</dbReference>
<dbReference type="Pfam" id="PF00644">
    <property type="entry name" value="PARP"/>
    <property type="match status" value="1"/>
</dbReference>
<dbReference type="CDD" id="cd01437">
    <property type="entry name" value="parp_like"/>
    <property type="match status" value="1"/>
</dbReference>
<dbReference type="PANTHER" id="PTHR10459:SF66">
    <property type="entry name" value="PROTEIN MONO-ADP-RIBOSYLTRANSFERASE PARP3"/>
    <property type="match status" value="1"/>
</dbReference>
<dbReference type="GO" id="GO:0003677">
    <property type="term" value="F:DNA binding"/>
    <property type="evidence" value="ECO:0007669"/>
    <property type="project" value="UniProtKB-KW"/>
</dbReference>
<dbReference type="InterPro" id="IPR036930">
    <property type="entry name" value="WGR_dom_sf"/>
</dbReference>
<keyword evidence="7" id="KW-0863">Zinc-finger</keyword>
<comment type="caution">
    <text evidence="18">The sequence shown here is derived from an EMBL/GenBank/DDBJ whole genome shotgun (WGS) entry which is preliminary data.</text>
</comment>
<dbReference type="FunFam" id="2.20.140.10:FF:000001">
    <property type="entry name" value="Poly [ADP-ribose] polymerase"/>
    <property type="match status" value="1"/>
</dbReference>
<reference evidence="18 19" key="1">
    <citation type="submission" date="2024-02" db="EMBL/GenBank/DDBJ databases">
        <title>Chromosome-scale genome assembly of the rough periwinkle Littorina saxatilis.</title>
        <authorList>
            <person name="De Jode A."/>
            <person name="Faria R."/>
            <person name="Formenti G."/>
            <person name="Sims Y."/>
            <person name="Smith T.P."/>
            <person name="Tracey A."/>
            <person name="Wood J.M.D."/>
            <person name="Zagrodzka Z.B."/>
            <person name="Johannesson K."/>
            <person name="Butlin R.K."/>
            <person name="Leder E.H."/>
        </authorList>
    </citation>
    <scope>NUCLEOTIDE SEQUENCE [LARGE SCALE GENOMIC DNA]</scope>
    <source>
        <strain evidence="18">Snail1</strain>
        <tissue evidence="18">Muscle</tissue>
    </source>
</reference>
<evidence type="ECO:0000256" key="1">
    <source>
        <dbReference type="ARBA" id="ARBA00004123"/>
    </source>
</evidence>
<dbReference type="GO" id="GO:0006302">
    <property type="term" value="P:double-strand break repair"/>
    <property type="evidence" value="ECO:0007669"/>
    <property type="project" value="TreeGrafter"/>
</dbReference>
<protein>
    <recommendedName>
        <fullName evidence="13">Poly [ADP-ribose] polymerase</fullName>
        <shortName evidence="13">PARP</shortName>
        <ecNumber evidence="13">2.4.2.-</ecNumber>
    </recommendedName>
</protein>
<keyword evidence="6" id="KW-0677">Repeat</keyword>
<dbReference type="PROSITE" id="PS51059">
    <property type="entry name" value="PARP_CATALYTIC"/>
    <property type="match status" value="1"/>
</dbReference>
<dbReference type="Pfam" id="PF05406">
    <property type="entry name" value="WGR"/>
    <property type="match status" value="1"/>
</dbReference>
<evidence type="ECO:0000256" key="2">
    <source>
        <dbReference type="ARBA" id="ARBA00022676"/>
    </source>
</evidence>
<dbReference type="SMART" id="SM00773">
    <property type="entry name" value="WGR"/>
    <property type="match status" value="1"/>
</dbReference>
<dbReference type="Pfam" id="PF02877">
    <property type="entry name" value="PARP_reg"/>
    <property type="match status" value="1"/>
</dbReference>
<keyword evidence="19" id="KW-1185">Reference proteome</keyword>
<dbReference type="GO" id="GO:0005730">
    <property type="term" value="C:nucleolus"/>
    <property type="evidence" value="ECO:0007669"/>
    <property type="project" value="TreeGrafter"/>
</dbReference>
<keyword evidence="9 13" id="KW-0520">NAD</keyword>
<keyword evidence="2 13" id="KW-0328">Glycosyltransferase</keyword>
<evidence type="ECO:0000256" key="5">
    <source>
        <dbReference type="ARBA" id="ARBA00022723"/>
    </source>
</evidence>
<evidence type="ECO:0000256" key="7">
    <source>
        <dbReference type="ARBA" id="ARBA00022771"/>
    </source>
</evidence>
<keyword evidence="10" id="KW-0238">DNA-binding</keyword>
<comment type="similarity">
    <text evidence="12">Belongs to the ARTD/PARP family.</text>
</comment>
<dbReference type="InterPro" id="IPR012317">
    <property type="entry name" value="Poly(ADP-ribose)pol_cat_dom"/>
</dbReference>
<keyword evidence="4" id="KW-0548">Nucleotidyltransferase</keyword>
<keyword evidence="11" id="KW-0539">Nucleus</keyword>
<name>A0AAN9GBP2_9CAEN</name>
<feature type="domain" description="PARP alpha-helical" evidence="16">
    <location>
        <begin position="186"/>
        <end position="303"/>
    </location>
</feature>
<keyword evidence="8" id="KW-0862">Zinc</keyword>
<evidence type="ECO:0000256" key="14">
    <source>
        <dbReference type="SAM" id="MobiDB-lite"/>
    </source>
</evidence>
<dbReference type="SUPFAM" id="SSF56399">
    <property type="entry name" value="ADP-ribosylation"/>
    <property type="match status" value="1"/>
</dbReference>
<dbReference type="PROSITE" id="PS51060">
    <property type="entry name" value="PARP_ALPHA_HD"/>
    <property type="match status" value="1"/>
</dbReference>
<dbReference type="PANTHER" id="PTHR10459">
    <property type="entry name" value="DNA LIGASE"/>
    <property type="match status" value="1"/>
</dbReference>
<evidence type="ECO:0000313" key="18">
    <source>
        <dbReference type="EMBL" id="KAK7102332.1"/>
    </source>
</evidence>
<dbReference type="PROSITE" id="PS51977">
    <property type="entry name" value="WGR"/>
    <property type="match status" value="1"/>
</dbReference>
<evidence type="ECO:0000256" key="8">
    <source>
        <dbReference type="ARBA" id="ARBA00022833"/>
    </source>
</evidence>
<dbReference type="InterPro" id="IPR008893">
    <property type="entry name" value="WGR_domain"/>
</dbReference>
<dbReference type="GO" id="GO:0016779">
    <property type="term" value="F:nucleotidyltransferase activity"/>
    <property type="evidence" value="ECO:0007669"/>
    <property type="project" value="UniProtKB-KW"/>
</dbReference>
<keyword evidence="5" id="KW-0479">Metal-binding</keyword>
<organism evidence="18 19">
    <name type="scientific">Littorina saxatilis</name>
    <dbReference type="NCBI Taxonomy" id="31220"/>
    <lineage>
        <taxon>Eukaryota</taxon>
        <taxon>Metazoa</taxon>
        <taxon>Spiralia</taxon>
        <taxon>Lophotrochozoa</taxon>
        <taxon>Mollusca</taxon>
        <taxon>Gastropoda</taxon>
        <taxon>Caenogastropoda</taxon>
        <taxon>Littorinimorpha</taxon>
        <taxon>Littorinoidea</taxon>
        <taxon>Littorinidae</taxon>
        <taxon>Littorina</taxon>
    </lineage>
</organism>
<proteinExistence type="inferred from homology"/>
<evidence type="ECO:0000256" key="12">
    <source>
        <dbReference type="ARBA" id="ARBA00024347"/>
    </source>
</evidence>
<evidence type="ECO:0000256" key="13">
    <source>
        <dbReference type="RuleBase" id="RU362114"/>
    </source>
</evidence>
<dbReference type="EC" id="2.4.2.-" evidence="13"/>
<dbReference type="Gene3D" id="1.20.142.10">
    <property type="entry name" value="Poly(ADP-ribose) polymerase, regulatory domain"/>
    <property type="match status" value="1"/>
</dbReference>
<dbReference type="Proteomes" id="UP001374579">
    <property type="component" value="Unassembled WGS sequence"/>
</dbReference>
<dbReference type="EMBL" id="JBAMIC010000010">
    <property type="protein sequence ID" value="KAK7102332.1"/>
    <property type="molecule type" value="Genomic_DNA"/>
</dbReference>
<dbReference type="Gene3D" id="3.90.228.10">
    <property type="match status" value="1"/>
</dbReference>
<sequence length="534" mass="59818">MPPKRKAAGKAGGPAAKKGKAAKAAAAENEEAPETLKDKITALKAADKGKVKKCKPDSFAPLTSPTVHEDYDAMLNQTNIGHNNNKFYVIQVLKDTGGRFYAWNRWGRVGETGMNSLKGPFATADAAVKDFQKKFKDKTKNDWAKRDAFNPVHGKYTLLEMAGDDEEDDVDAGPVAAPRADQKVTKCTLDPTTQQLLKLIFDQDMFRDTMKKFDIDVKKMPLGKLSKTQIAKGFEILEELEDAVTKKKPKNTLQMLSSKFYTAIPHDFGRRVPPVINNVEGVQNKYDMLAVLGDIELAQSMQKEKDKKMVDQEEVPHPLDMDYQMLKTQLQLVEPKSKDFKVMEKYFQETKPTSSWRKLTLKHIWSVSRDGENDKFKVHDGIKERKLLWHGTSVAVVAAILKTGLRIMPHSGGRVGKGIYFASENDKSAGYVGTAGKTGIMFLNEVALGKQHVIQRDDHTLTKPPPGYDSVLAKGTQEPDPKLDTKLVIDGREIVVPQAKPKATGITSSFHQSEYLIYKENQNRIRYLLMFDFN</sequence>
<feature type="region of interest" description="Disordered" evidence="14">
    <location>
        <begin position="1"/>
        <end position="34"/>
    </location>
</feature>
<dbReference type="SUPFAM" id="SSF47587">
    <property type="entry name" value="Domain of poly(ADP-ribose) polymerase"/>
    <property type="match status" value="1"/>
</dbReference>
<dbReference type="GO" id="GO:0008270">
    <property type="term" value="F:zinc ion binding"/>
    <property type="evidence" value="ECO:0007669"/>
    <property type="project" value="UniProtKB-KW"/>
</dbReference>
<evidence type="ECO:0000256" key="10">
    <source>
        <dbReference type="ARBA" id="ARBA00023125"/>
    </source>
</evidence>
<dbReference type="InterPro" id="IPR004102">
    <property type="entry name" value="Poly(ADP-ribose)pol_reg_dom"/>
</dbReference>